<organism evidence="3 4">
    <name type="scientific">Kordiimonas pumila</name>
    <dbReference type="NCBI Taxonomy" id="2161677"/>
    <lineage>
        <taxon>Bacteria</taxon>
        <taxon>Pseudomonadati</taxon>
        <taxon>Pseudomonadota</taxon>
        <taxon>Alphaproteobacteria</taxon>
        <taxon>Kordiimonadales</taxon>
        <taxon>Kordiimonadaceae</taxon>
        <taxon>Kordiimonas</taxon>
    </lineage>
</organism>
<proteinExistence type="predicted"/>
<accession>A0ABV7D064</accession>
<dbReference type="Pfam" id="PF07969">
    <property type="entry name" value="Amidohydro_3"/>
    <property type="match status" value="1"/>
</dbReference>
<evidence type="ECO:0000256" key="1">
    <source>
        <dbReference type="SAM" id="SignalP"/>
    </source>
</evidence>
<keyword evidence="3" id="KW-0378">Hydrolase</keyword>
<dbReference type="Gene3D" id="3.20.20.140">
    <property type="entry name" value="Metal-dependent hydrolases"/>
    <property type="match status" value="1"/>
</dbReference>
<comment type="caution">
    <text evidence="3">The sequence shown here is derived from an EMBL/GenBank/DDBJ whole genome shotgun (WGS) entry which is preliminary data.</text>
</comment>
<dbReference type="CDD" id="cd01300">
    <property type="entry name" value="YtcJ_like"/>
    <property type="match status" value="1"/>
</dbReference>
<dbReference type="SUPFAM" id="SSF51338">
    <property type="entry name" value="Composite domain of metallo-dependent hydrolases"/>
    <property type="match status" value="1"/>
</dbReference>
<dbReference type="RefSeq" id="WP_194214737.1">
    <property type="nucleotide sequence ID" value="NZ_CP061205.1"/>
</dbReference>
<dbReference type="EMBL" id="JBHRSL010000001">
    <property type="protein sequence ID" value="MFC3050339.1"/>
    <property type="molecule type" value="Genomic_DNA"/>
</dbReference>
<evidence type="ECO:0000259" key="2">
    <source>
        <dbReference type="Pfam" id="PF07969"/>
    </source>
</evidence>
<gene>
    <name evidence="3" type="ORF">ACFOKA_00320</name>
</gene>
<feature type="domain" description="Amidohydrolase 3" evidence="2">
    <location>
        <begin position="85"/>
        <end position="565"/>
    </location>
</feature>
<dbReference type="PANTHER" id="PTHR22642:SF2">
    <property type="entry name" value="PROTEIN LONG AFTER FAR-RED 3"/>
    <property type="match status" value="1"/>
</dbReference>
<dbReference type="PANTHER" id="PTHR22642">
    <property type="entry name" value="IMIDAZOLONEPROPIONASE"/>
    <property type="match status" value="1"/>
</dbReference>
<dbReference type="Gene3D" id="3.10.310.70">
    <property type="match status" value="1"/>
</dbReference>
<dbReference type="Proteomes" id="UP001595444">
    <property type="component" value="Unassembled WGS sequence"/>
</dbReference>
<dbReference type="InterPro" id="IPR033932">
    <property type="entry name" value="YtcJ-like"/>
</dbReference>
<evidence type="ECO:0000313" key="4">
    <source>
        <dbReference type="Proteomes" id="UP001595444"/>
    </source>
</evidence>
<dbReference type="Gene3D" id="2.30.40.10">
    <property type="entry name" value="Urease, subunit C, domain 1"/>
    <property type="match status" value="1"/>
</dbReference>
<reference evidence="4" key="1">
    <citation type="journal article" date="2019" name="Int. J. Syst. Evol. Microbiol.">
        <title>The Global Catalogue of Microorganisms (GCM) 10K type strain sequencing project: providing services to taxonomists for standard genome sequencing and annotation.</title>
        <authorList>
            <consortium name="The Broad Institute Genomics Platform"/>
            <consortium name="The Broad Institute Genome Sequencing Center for Infectious Disease"/>
            <person name="Wu L."/>
            <person name="Ma J."/>
        </authorList>
    </citation>
    <scope>NUCLEOTIDE SEQUENCE [LARGE SCALE GENOMIC DNA]</scope>
    <source>
        <strain evidence="4">KCTC 62164</strain>
    </source>
</reference>
<dbReference type="GO" id="GO:0016787">
    <property type="term" value="F:hydrolase activity"/>
    <property type="evidence" value="ECO:0007669"/>
    <property type="project" value="UniProtKB-KW"/>
</dbReference>
<protein>
    <submittedName>
        <fullName evidence="3">Amidohydrolase</fullName>
        <ecNumber evidence="3">3.5.-.-</ecNumber>
    </submittedName>
</protein>
<dbReference type="InterPro" id="IPR011059">
    <property type="entry name" value="Metal-dep_hydrolase_composite"/>
</dbReference>
<dbReference type="EC" id="3.5.-.-" evidence="3"/>
<feature type="signal peptide" evidence="1">
    <location>
        <begin position="1"/>
        <end position="19"/>
    </location>
</feature>
<feature type="chain" id="PRO_5047302747" evidence="1">
    <location>
        <begin position="20"/>
        <end position="568"/>
    </location>
</feature>
<sequence>MRRTLIAPLCALLSFHAVAQEVAPDSFGDSQASTPQADIIIWGGPIYTANDQNPQVEAIAIKGNTILYAGTRAKTATMLSPETNVIELRGKSAFPGFTDSHVHLSGVGKRALTLNLDQAQSLTAFLESLSDWIRTHPEETVITGSGWIETHWPEKRFPTRWDLDAISSDKPIILTRADHHALVANSAAIEQAGITDTTSIPDGGAIHKNALGEITGVFVDTAQALLDTLIPTETKETLQEQLQTGADISVKQGWTTVHNMSVSLQEMTLLEQLAETDAISLQVYNSLSPDYAQDLLSHGPFSAADGQIQTNAIKLMVDGALGSRGAALLEPYSDANTSGLLMRDKATTLPLLLKALANGIQINTHAIGDKANRMVLDWYQEAFNTIPEIERNRPDPRWRIEHAQILNPADINRFAELGVIASMQPSHAIGDLFFAPSRLGEERLKGAYSWESLIESGALIAGGSDAPVEQGNPFIEFYAATARRALNGYQDADWHPEEAVSRANALKMFTLWPAIASFQETKTGSLEAGKHADISIFTIDLMTVPETEILSGKTAMTIIAGKIAYTAP</sequence>
<name>A0ABV7D064_9PROT</name>
<keyword evidence="1" id="KW-0732">Signal</keyword>
<dbReference type="InterPro" id="IPR032466">
    <property type="entry name" value="Metal_Hydrolase"/>
</dbReference>
<dbReference type="SUPFAM" id="SSF51556">
    <property type="entry name" value="Metallo-dependent hydrolases"/>
    <property type="match status" value="1"/>
</dbReference>
<evidence type="ECO:0000313" key="3">
    <source>
        <dbReference type="EMBL" id="MFC3050339.1"/>
    </source>
</evidence>
<keyword evidence="4" id="KW-1185">Reference proteome</keyword>
<dbReference type="InterPro" id="IPR013108">
    <property type="entry name" value="Amidohydro_3"/>
</dbReference>